<sequence>MGRALSKQPLHRLGVFLAFAFLLAACSPKLDWRTVQSSQEGYSALFPGKPEKIERRLPYQNQEIPQTLEAVKIEDDIYSVSTIHLSKDQIALAPKLLEQLQNNLLGRAGVNTETAISENTFYQTANRQRPPAKDYFLEFKSTGAVEQSMRVRWITRVTPNNGAWIYQLSVLHTAPARVDARKFFSEEAYSNFFDEFHPE</sequence>
<evidence type="ECO:0000313" key="1">
    <source>
        <dbReference type="EMBL" id="OWS72674.1"/>
    </source>
</evidence>
<comment type="caution">
    <text evidence="1">The sequence shown here is derived from an EMBL/GenBank/DDBJ whole genome shotgun (WGS) entry which is preliminary data.</text>
</comment>
<keyword evidence="2" id="KW-1185">Reference proteome</keyword>
<dbReference type="Proteomes" id="UP000198104">
    <property type="component" value="Unassembled WGS sequence"/>
</dbReference>
<dbReference type="PROSITE" id="PS51257">
    <property type="entry name" value="PROKAR_LIPOPROTEIN"/>
    <property type="match status" value="1"/>
</dbReference>
<evidence type="ECO:0008006" key="3">
    <source>
        <dbReference type="Google" id="ProtNLM"/>
    </source>
</evidence>
<evidence type="ECO:0000313" key="2">
    <source>
        <dbReference type="Proteomes" id="UP000198104"/>
    </source>
</evidence>
<organism evidence="1 2">
    <name type="scientific">Polynucleobacter aenigmaticus</name>
    <dbReference type="NCBI Taxonomy" id="1743164"/>
    <lineage>
        <taxon>Bacteria</taxon>
        <taxon>Pseudomonadati</taxon>
        <taxon>Pseudomonadota</taxon>
        <taxon>Betaproteobacteria</taxon>
        <taxon>Burkholderiales</taxon>
        <taxon>Burkholderiaceae</taxon>
        <taxon>Polynucleobacter</taxon>
    </lineage>
</organism>
<dbReference type="OrthoDB" id="8686017at2"/>
<dbReference type="AlphaFoldDB" id="A0A254Q287"/>
<gene>
    <name evidence="1" type="ORF">CBI30_01235</name>
</gene>
<reference evidence="1 2" key="1">
    <citation type="submission" date="2017-05" db="EMBL/GenBank/DDBJ databases">
        <title>Polynucleobacter sp. MWH-K35W1 isolated from the permanently anoxic monimolimnion of a meromictic lake.</title>
        <authorList>
            <person name="Hahn M.W."/>
        </authorList>
    </citation>
    <scope>NUCLEOTIDE SEQUENCE [LARGE SCALE GENOMIC DNA]</scope>
    <source>
        <strain evidence="1 2">MWH-K35W1</strain>
    </source>
</reference>
<dbReference type="EMBL" id="NGUO01000002">
    <property type="protein sequence ID" value="OWS72674.1"/>
    <property type="molecule type" value="Genomic_DNA"/>
</dbReference>
<name>A0A254Q287_9BURK</name>
<protein>
    <recommendedName>
        <fullName evidence="3">Lipoprotein</fullName>
    </recommendedName>
</protein>
<proteinExistence type="predicted"/>
<accession>A0A254Q287</accession>